<keyword evidence="2" id="KW-1185">Reference proteome</keyword>
<proteinExistence type="predicted"/>
<dbReference type="RefSeq" id="WP_093559527.1">
    <property type="nucleotide sequence ID" value="NZ_FPBO01000039.1"/>
</dbReference>
<evidence type="ECO:0000313" key="2">
    <source>
        <dbReference type="Proteomes" id="UP000199391"/>
    </source>
</evidence>
<dbReference type="EMBL" id="FPBO01000039">
    <property type="protein sequence ID" value="SFV13477.1"/>
    <property type="molecule type" value="Genomic_DNA"/>
</dbReference>
<evidence type="ECO:0000313" key="1">
    <source>
        <dbReference type="EMBL" id="SFV13477.1"/>
    </source>
</evidence>
<dbReference type="OrthoDB" id="9769355at2"/>
<dbReference type="InterPro" id="IPR050114">
    <property type="entry name" value="UPF0173_UPF0282_UlaG_hydrolase"/>
</dbReference>
<dbReference type="AlphaFoldDB" id="A0A1I7LV58"/>
<dbReference type="Gene3D" id="3.60.15.10">
    <property type="entry name" value="Ribonuclease Z/Hydroxyacylglutathione hydrolase-like"/>
    <property type="match status" value="1"/>
</dbReference>
<reference evidence="2" key="1">
    <citation type="submission" date="2016-10" db="EMBL/GenBank/DDBJ databases">
        <authorList>
            <person name="Varghese N."/>
            <person name="Submissions S."/>
        </authorList>
    </citation>
    <scope>NUCLEOTIDE SEQUENCE [LARGE SCALE GENOMIC DNA]</scope>
    <source>
        <strain evidence="2">CGMCC 1.11014</strain>
    </source>
</reference>
<dbReference type="Pfam" id="PF13483">
    <property type="entry name" value="Lactamase_B_3"/>
    <property type="match status" value="1"/>
</dbReference>
<dbReference type="InterPro" id="IPR036866">
    <property type="entry name" value="RibonucZ/Hydroxyglut_hydro"/>
</dbReference>
<dbReference type="Proteomes" id="UP000199391">
    <property type="component" value="Unassembled WGS sequence"/>
</dbReference>
<sequence>MSQQLKRFLDQYGDTNGVFYLGHAAIMAVLNGKKILFDPIVESQPYDDAWVFFPPQVDHDSLYDVDAVLVSHIHQDHYDLKFLKGLRPEVKIIIVGQRPSFEADIAGKLGREITVIPPETVTEVMDGVFMYGVNHESNGIDSSVIAYTKELCVYHGNDNYLKPESMAKFPRVNPRIDVACIPYAYIHWYPFLMEYPDERLHEKDAESDRLVNHYMDDFLAMVDVLKPRVAIPFGANLLIDDGNARSTINMSVRTPIELANYAHAKRPDLGNVVLPMLAGDFCGKPDGPDGPLKVDISHAYDAASYRDAAHEFLSARPQKTVQGDFRAVDLDAFVALLNKRLEQVDETHDNVLQFQLEYQGAPLRFEIDLLSKRARQVEEFNTARPRHRFALDQVASADWLSGKSFLEIIGTRRFTLLREPDLYLPEVLRIVNTVI</sequence>
<accession>A0A1I7LV58</accession>
<protein>
    <submittedName>
        <fullName evidence="1">L-ascorbate metabolism protein UlaG, beta-lactamase superfamily</fullName>
    </submittedName>
</protein>
<dbReference type="STRING" id="1035707.SAMN05216552_10394"/>
<organism evidence="1 2">
    <name type="scientific">Pseudoduganella namucuonensis</name>
    <dbReference type="NCBI Taxonomy" id="1035707"/>
    <lineage>
        <taxon>Bacteria</taxon>
        <taxon>Pseudomonadati</taxon>
        <taxon>Pseudomonadota</taxon>
        <taxon>Betaproteobacteria</taxon>
        <taxon>Burkholderiales</taxon>
        <taxon>Oxalobacteraceae</taxon>
        <taxon>Telluria group</taxon>
        <taxon>Pseudoduganella</taxon>
    </lineage>
</organism>
<dbReference type="PANTHER" id="PTHR43546">
    <property type="entry name" value="UPF0173 METAL-DEPENDENT HYDROLASE MJ1163-RELATED"/>
    <property type="match status" value="1"/>
</dbReference>
<name>A0A1I7LV58_9BURK</name>
<gene>
    <name evidence="1" type="ORF">SAMN05216552_10394</name>
</gene>
<dbReference type="SUPFAM" id="SSF56281">
    <property type="entry name" value="Metallo-hydrolase/oxidoreductase"/>
    <property type="match status" value="1"/>
</dbReference>